<dbReference type="InterPro" id="IPR029046">
    <property type="entry name" value="LolA/LolB/LppX"/>
</dbReference>
<dbReference type="SUPFAM" id="SSF89392">
    <property type="entry name" value="Prokaryotic lipoproteins and lipoprotein localization factors"/>
    <property type="match status" value="1"/>
</dbReference>
<dbReference type="RefSeq" id="WP_345548633.1">
    <property type="nucleotide sequence ID" value="NZ_BAABRT010000003.1"/>
</dbReference>
<organism evidence="14 15">
    <name type="scientific">Microbulbifer aestuariivivens</name>
    <dbReference type="NCBI Taxonomy" id="1908308"/>
    <lineage>
        <taxon>Bacteria</taxon>
        <taxon>Pseudomonadati</taxon>
        <taxon>Pseudomonadota</taxon>
        <taxon>Gammaproteobacteria</taxon>
        <taxon>Cellvibrionales</taxon>
        <taxon>Microbulbiferaceae</taxon>
        <taxon>Microbulbifer</taxon>
    </lineage>
</organism>
<dbReference type="Pfam" id="PF03550">
    <property type="entry name" value="LolB"/>
    <property type="match status" value="1"/>
</dbReference>
<keyword evidence="5 13" id="KW-0813">Transport</keyword>
<keyword evidence="15" id="KW-1185">Reference proteome</keyword>
<keyword evidence="6" id="KW-0732">Signal</keyword>
<accession>A0ABP9WLC1</accession>
<evidence type="ECO:0000256" key="5">
    <source>
        <dbReference type="ARBA" id="ARBA00022448"/>
    </source>
</evidence>
<evidence type="ECO:0000256" key="13">
    <source>
        <dbReference type="HAMAP-Rule" id="MF_00233"/>
    </source>
</evidence>
<dbReference type="CDD" id="cd16326">
    <property type="entry name" value="LolB"/>
    <property type="match status" value="1"/>
</dbReference>
<comment type="caution">
    <text evidence="14">The sequence shown here is derived from an EMBL/GenBank/DDBJ whole genome shotgun (WGS) entry which is preliminary data.</text>
</comment>
<comment type="subunit">
    <text evidence="3 13">Monomer.</text>
</comment>
<gene>
    <name evidence="13 14" type="primary">lolB</name>
    <name evidence="14" type="ORF">Maes01_00551</name>
</gene>
<evidence type="ECO:0000256" key="8">
    <source>
        <dbReference type="ARBA" id="ARBA00023136"/>
    </source>
</evidence>
<keyword evidence="7 13" id="KW-0653">Protein transport</keyword>
<name>A0ABP9WLC1_9GAMM</name>
<evidence type="ECO:0000256" key="7">
    <source>
        <dbReference type="ARBA" id="ARBA00022927"/>
    </source>
</evidence>
<evidence type="ECO:0000256" key="3">
    <source>
        <dbReference type="ARBA" id="ARBA00011245"/>
    </source>
</evidence>
<evidence type="ECO:0000256" key="11">
    <source>
        <dbReference type="ARBA" id="ARBA00023237"/>
    </source>
</evidence>
<comment type="function">
    <text evidence="13">Plays a critical role in the incorporation of lipoproteins in the outer membrane after they are released by the LolA protein.</text>
</comment>
<dbReference type="EMBL" id="BAABRT010000003">
    <property type="protein sequence ID" value="GAA5524002.1"/>
    <property type="molecule type" value="Genomic_DNA"/>
</dbReference>
<comment type="similarity">
    <text evidence="2 13">Belongs to the LolB family.</text>
</comment>
<sequence length="231" mass="24926">MYPITDRLTPSTYRRLAPNRSSSRSIGQTAGRSMRGNLLLRAALPCLLMLLSACASQAPQPPAAPEQPVLQLQQWTIKGKLGVRSSSDNGSANLTWQQQSQPFYRILLTGPMGAGSTVISGTPAGVSMQRGDAPTTHAATPSQLTAQTLGWPLPVEQMFYWVRGLPAPGQSSGEERDAQGLLQSLRQAGWQLSFSGYQNIGAYVLPTRIKAETRQAAGPVKVTLVIKEWLL</sequence>
<evidence type="ECO:0000256" key="4">
    <source>
        <dbReference type="ARBA" id="ARBA00016202"/>
    </source>
</evidence>
<evidence type="ECO:0000256" key="2">
    <source>
        <dbReference type="ARBA" id="ARBA00009696"/>
    </source>
</evidence>
<evidence type="ECO:0000256" key="9">
    <source>
        <dbReference type="ARBA" id="ARBA00023139"/>
    </source>
</evidence>
<dbReference type="HAMAP" id="MF_00233">
    <property type="entry name" value="LolB"/>
    <property type="match status" value="1"/>
</dbReference>
<keyword evidence="12 14" id="KW-0449">Lipoprotein</keyword>
<evidence type="ECO:0000256" key="10">
    <source>
        <dbReference type="ARBA" id="ARBA00023186"/>
    </source>
</evidence>
<dbReference type="NCBIfam" id="TIGR00548">
    <property type="entry name" value="lolB"/>
    <property type="match status" value="1"/>
</dbReference>
<keyword evidence="8 13" id="KW-0472">Membrane</keyword>
<comment type="subcellular location">
    <subcellularLocation>
        <location evidence="1">Cell outer membrane</location>
        <topology evidence="1">Lipid-anchor</topology>
    </subcellularLocation>
</comment>
<evidence type="ECO:0000256" key="12">
    <source>
        <dbReference type="ARBA" id="ARBA00023288"/>
    </source>
</evidence>
<evidence type="ECO:0000256" key="1">
    <source>
        <dbReference type="ARBA" id="ARBA00004459"/>
    </source>
</evidence>
<evidence type="ECO:0000256" key="6">
    <source>
        <dbReference type="ARBA" id="ARBA00022729"/>
    </source>
</evidence>
<keyword evidence="11 13" id="KW-0998">Cell outer membrane</keyword>
<protein>
    <recommendedName>
        <fullName evidence="4 13">Outer-membrane lipoprotein LolB</fullName>
    </recommendedName>
</protein>
<reference evidence="14 15" key="1">
    <citation type="submission" date="2024-02" db="EMBL/GenBank/DDBJ databases">
        <title>Microbulbifer aestuariivivens NBRC 112533.</title>
        <authorList>
            <person name="Ichikawa N."/>
            <person name="Katano-Makiyama Y."/>
            <person name="Hidaka K."/>
        </authorList>
    </citation>
    <scope>NUCLEOTIDE SEQUENCE [LARGE SCALE GENOMIC DNA]</scope>
    <source>
        <strain evidence="14 15">NBRC 112533</strain>
    </source>
</reference>
<evidence type="ECO:0000313" key="14">
    <source>
        <dbReference type="EMBL" id="GAA5524002.1"/>
    </source>
</evidence>
<dbReference type="Gene3D" id="2.50.20.10">
    <property type="entry name" value="Lipoprotein localisation LolA/LolB/LppX"/>
    <property type="match status" value="1"/>
</dbReference>
<dbReference type="InterPro" id="IPR004565">
    <property type="entry name" value="OM_lipoprot_LolB"/>
</dbReference>
<evidence type="ECO:0000313" key="15">
    <source>
        <dbReference type="Proteomes" id="UP001408594"/>
    </source>
</evidence>
<keyword evidence="10 13" id="KW-0143">Chaperone</keyword>
<keyword evidence="9" id="KW-0564">Palmitate</keyword>
<proteinExistence type="inferred from homology"/>
<dbReference type="Proteomes" id="UP001408594">
    <property type="component" value="Unassembled WGS sequence"/>
</dbReference>